<dbReference type="Proteomes" id="UP001153636">
    <property type="component" value="Chromosome 3"/>
</dbReference>
<feature type="region of interest" description="Disordered" evidence="1">
    <location>
        <begin position="296"/>
        <end position="334"/>
    </location>
</feature>
<sequence length="384" mass="43471">MSNKCSYTVLTGCAGDSTESLLRQHASPQTEVEVIDTDIDTPRRGSMIKSKSAYIIKKKYNTDASPVADEEQKETNTKKRVEFDSTATKIPREPISVPNFSVITLPTPVLTPVEATKLVYLDSEDENELLGKTTKFSEKITSVQANNEKTVYENFKPIKKGESYSSHIGYADNPLYQEMIKSLEEKSRENVSSTSDYASIETVNRLSSNSSYSVKTGTPQDENQKNVERDRNGPFGFCNPNYMGPDIKAVISEKMDRKNIVKLLSNDDNYQNSDDENILEMQNYDGTFNRNTKVVYRHSSRMKRPPPKSLALEKDQNRSRSNTDKCRAHSAGRAEHRVENVKHEVFGSGVDPALRVYLYIFGGKEQGQVTVFQRPISIWRLKLF</sequence>
<dbReference type="AlphaFoldDB" id="A0A9P0D1T7"/>
<evidence type="ECO:0000256" key="1">
    <source>
        <dbReference type="SAM" id="MobiDB-lite"/>
    </source>
</evidence>
<keyword evidence="3" id="KW-1185">Reference proteome</keyword>
<proteinExistence type="predicted"/>
<protein>
    <submittedName>
        <fullName evidence="2">Uncharacterized protein</fullName>
    </submittedName>
</protein>
<dbReference type="EMBL" id="OV651815">
    <property type="protein sequence ID" value="CAH1108954.1"/>
    <property type="molecule type" value="Genomic_DNA"/>
</dbReference>
<feature type="compositionally biased region" description="Polar residues" evidence="1">
    <location>
        <begin position="208"/>
        <end position="221"/>
    </location>
</feature>
<organism evidence="2 3">
    <name type="scientific">Psylliodes chrysocephalus</name>
    <dbReference type="NCBI Taxonomy" id="3402493"/>
    <lineage>
        <taxon>Eukaryota</taxon>
        <taxon>Metazoa</taxon>
        <taxon>Ecdysozoa</taxon>
        <taxon>Arthropoda</taxon>
        <taxon>Hexapoda</taxon>
        <taxon>Insecta</taxon>
        <taxon>Pterygota</taxon>
        <taxon>Neoptera</taxon>
        <taxon>Endopterygota</taxon>
        <taxon>Coleoptera</taxon>
        <taxon>Polyphaga</taxon>
        <taxon>Cucujiformia</taxon>
        <taxon>Chrysomeloidea</taxon>
        <taxon>Chrysomelidae</taxon>
        <taxon>Galerucinae</taxon>
        <taxon>Alticini</taxon>
        <taxon>Psylliodes</taxon>
    </lineage>
</organism>
<reference evidence="2" key="1">
    <citation type="submission" date="2022-01" db="EMBL/GenBank/DDBJ databases">
        <authorList>
            <person name="King R."/>
        </authorList>
    </citation>
    <scope>NUCLEOTIDE SEQUENCE</scope>
</reference>
<feature type="compositionally biased region" description="Basic residues" evidence="1">
    <location>
        <begin position="296"/>
        <end position="306"/>
    </location>
</feature>
<feature type="region of interest" description="Disordered" evidence="1">
    <location>
        <begin position="208"/>
        <end position="239"/>
    </location>
</feature>
<evidence type="ECO:0000313" key="2">
    <source>
        <dbReference type="EMBL" id="CAH1108954.1"/>
    </source>
</evidence>
<dbReference type="OrthoDB" id="432528at2759"/>
<feature type="compositionally biased region" description="Basic and acidic residues" evidence="1">
    <location>
        <begin position="222"/>
        <end position="232"/>
    </location>
</feature>
<gene>
    <name evidence="2" type="ORF">PSYICH_LOCUS9679</name>
</gene>
<feature type="compositionally biased region" description="Basic and acidic residues" evidence="1">
    <location>
        <begin position="311"/>
        <end position="334"/>
    </location>
</feature>
<accession>A0A9P0D1T7</accession>
<name>A0A9P0D1T7_9CUCU</name>
<evidence type="ECO:0000313" key="3">
    <source>
        <dbReference type="Proteomes" id="UP001153636"/>
    </source>
</evidence>